<evidence type="ECO:0000256" key="7">
    <source>
        <dbReference type="ARBA" id="ARBA00013053"/>
    </source>
</evidence>
<keyword evidence="9" id="KW-0032">Aminotransferase</keyword>
<evidence type="ECO:0000256" key="13">
    <source>
        <dbReference type="ARBA" id="ARBA00023304"/>
    </source>
</evidence>
<evidence type="ECO:0000256" key="11">
    <source>
        <dbReference type="ARBA" id="ARBA00022679"/>
    </source>
</evidence>
<comment type="pathway">
    <text evidence="5">Amino-acid biosynthesis; L-leucine biosynthesis; L-leucine from 3-methyl-2-oxobutanoate: step 4/4.</text>
</comment>
<evidence type="ECO:0000256" key="1">
    <source>
        <dbReference type="ARBA" id="ARBA00001933"/>
    </source>
</evidence>
<dbReference type="InterPro" id="IPR043132">
    <property type="entry name" value="BCAT-like_C"/>
</dbReference>
<evidence type="ECO:0000256" key="10">
    <source>
        <dbReference type="ARBA" id="ARBA00022605"/>
    </source>
</evidence>
<organism evidence="18 19">
    <name type="scientific">Prevotella pectinovora</name>
    <dbReference type="NCBI Taxonomy" id="1602169"/>
    <lineage>
        <taxon>Bacteria</taxon>
        <taxon>Pseudomonadati</taxon>
        <taxon>Bacteroidota</taxon>
        <taxon>Bacteroidia</taxon>
        <taxon>Bacteroidales</taxon>
        <taxon>Prevotellaceae</taxon>
        <taxon>Prevotella</taxon>
    </lineage>
</organism>
<comment type="catalytic activity">
    <reaction evidence="16">
        <text>L-leucine + 2-oxoglutarate = 4-methyl-2-oxopentanoate + L-glutamate</text>
        <dbReference type="Rhea" id="RHEA:18321"/>
        <dbReference type="ChEBI" id="CHEBI:16810"/>
        <dbReference type="ChEBI" id="CHEBI:17865"/>
        <dbReference type="ChEBI" id="CHEBI:29985"/>
        <dbReference type="ChEBI" id="CHEBI:57427"/>
        <dbReference type="EC" id="2.6.1.42"/>
    </reaction>
</comment>
<evidence type="ECO:0000256" key="2">
    <source>
        <dbReference type="ARBA" id="ARBA00003109"/>
    </source>
</evidence>
<dbReference type="SUPFAM" id="SSF56752">
    <property type="entry name" value="D-aminoacid aminotransferase-like PLP-dependent enzymes"/>
    <property type="match status" value="1"/>
</dbReference>
<dbReference type="STRING" id="1602171.ST44_11205"/>
<dbReference type="InterPro" id="IPR005786">
    <property type="entry name" value="B_amino_transII"/>
</dbReference>
<evidence type="ECO:0000256" key="4">
    <source>
        <dbReference type="ARBA" id="ARBA00004931"/>
    </source>
</evidence>
<dbReference type="AlphaFoldDB" id="A0A0D0IXS0"/>
<comment type="catalytic activity">
    <reaction evidence="14">
        <text>L-valine + 2-oxoglutarate = 3-methyl-2-oxobutanoate + L-glutamate</text>
        <dbReference type="Rhea" id="RHEA:24813"/>
        <dbReference type="ChEBI" id="CHEBI:11851"/>
        <dbReference type="ChEBI" id="CHEBI:16810"/>
        <dbReference type="ChEBI" id="CHEBI:29985"/>
        <dbReference type="ChEBI" id="CHEBI:57762"/>
        <dbReference type="EC" id="2.6.1.42"/>
    </reaction>
</comment>
<keyword evidence="13" id="KW-0100">Branched-chain amino acid biosynthesis</keyword>
<evidence type="ECO:0000256" key="3">
    <source>
        <dbReference type="ARBA" id="ARBA00004824"/>
    </source>
</evidence>
<evidence type="ECO:0000256" key="6">
    <source>
        <dbReference type="ARBA" id="ARBA00009320"/>
    </source>
</evidence>
<dbReference type="Gene3D" id="3.20.10.10">
    <property type="entry name" value="D-amino Acid Aminotransferase, subunit A, domain 2"/>
    <property type="match status" value="1"/>
</dbReference>
<evidence type="ECO:0000256" key="15">
    <source>
        <dbReference type="ARBA" id="ARBA00048798"/>
    </source>
</evidence>
<evidence type="ECO:0000256" key="8">
    <source>
        <dbReference type="ARBA" id="ARBA00018179"/>
    </source>
</evidence>
<dbReference type="UniPathway" id="UPA00047">
    <property type="reaction ID" value="UER00058"/>
</dbReference>
<evidence type="ECO:0000256" key="9">
    <source>
        <dbReference type="ARBA" id="ARBA00022576"/>
    </source>
</evidence>
<dbReference type="FunFam" id="3.20.10.10:FF:000006">
    <property type="entry name" value="Branched-chain amino acid aminotransferase"/>
    <property type="match status" value="1"/>
</dbReference>
<keyword evidence="19" id="KW-1185">Reference proteome</keyword>
<feature type="modified residue" description="N6-(pyridoxal phosphate)lysine" evidence="17">
    <location>
        <position position="183"/>
    </location>
</feature>
<evidence type="ECO:0000313" key="18">
    <source>
        <dbReference type="EMBL" id="KIP60555.1"/>
    </source>
</evidence>
<reference evidence="18 19" key="1">
    <citation type="submission" date="2015-01" db="EMBL/GenBank/DDBJ databases">
        <title>Comparative genomics of non-oral Prevotella species.</title>
        <authorList>
            <person name="Accetto T."/>
            <person name="Nograsek B."/>
            <person name="Avgustin G."/>
        </authorList>
    </citation>
    <scope>NUCLEOTIDE SEQUENCE [LARGE SCALE GENOMIC DNA]</scope>
    <source>
        <strain evidence="18 19">P5-119</strain>
    </source>
</reference>
<keyword evidence="11" id="KW-0808">Transferase</keyword>
<comment type="function">
    <text evidence="2">Acts on leucine, isoleucine and valine.</text>
</comment>
<dbReference type="InterPro" id="IPR033939">
    <property type="entry name" value="BCAT_family"/>
</dbReference>
<dbReference type="GeneID" id="93484139"/>
<dbReference type="InterPro" id="IPR001544">
    <property type="entry name" value="Aminotrans_IV"/>
</dbReference>
<dbReference type="UniPathway" id="UPA00048">
    <property type="reaction ID" value="UER00073"/>
</dbReference>
<dbReference type="InterPro" id="IPR036038">
    <property type="entry name" value="Aminotransferase-like"/>
</dbReference>
<dbReference type="PANTHER" id="PTHR42825:SF2">
    <property type="entry name" value="BRANCHED-CHAIN-AMINO-ACID AMINOTRANSFERASE 3, CHLOROPLASTIC-RELATED"/>
    <property type="match status" value="1"/>
</dbReference>
<sequence length="340" mass="38291">MKDLDWSNLGFGYRKTDYNVRCYYRDGKWGEIEVCSSEYVNLHMAATCLHYGQEAFEGLKAFRCPDGKVRVFRMDENAARLQSTCRGIMMPEVSTELFEEMVAKVVRLNQEYIPTYESGASLYIRPLLIGTSAQVGVHPATEYVFIIFVTPVGPYFKGGFSTNPYVIVREYDRSAPLGTGKYKVGGNYAASMQANHLAHEKGYACEFYLDAKEKKYMDECGAANFFGIKNNTYVTPKSTSILPSITNKSLMQLAEDFGLKVERRPIPEEELETFEEAGACGTAAVISPISYIDDLDTGKRYTFSKDGKPGPISHKLYTHLRNIQYGIEPDTHGWTKVIID</sequence>
<dbReference type="NCBIfam" id="TIGR01123">
    <property type="entry name" value="ilvE_II"/>
    <property type="match status" value="1"/>
</dbReference>
<dbReference type="Gene3D" id="3.30.470.10">
    <property type="match status" value="1"/>
</dbReference>
<evidence type="ECO:0000256" key="17">
    <source>
        <dbReference type="PIRSR" id="PIRSR006468-1"/>
    </source>
</evidence>
<comment type="cofactor">
    <cofactor evidence="1">
        <name>pyridoxal 5'-phosphate</name>
        <dbReference type="ChEBI" id="CHEBI:597326"/>
    </cofactor>
</comment>
<dbReference type="PANTHER" id="PTHR42825">
    <property type="entry name" value="AMINO ACID AMINOTRANSFERASE"/>
    <property type="match status" value="1"/>
</dbReference>
<dbReference type="GO" id="GO:0009098">
    <property type="term" value="P:L-leucine biosynthetic process"/>
    <property type="evidence" value="ECO:0007669"/>
    <property type="project" value="UniProtKB-UniPathway"/>
</dbReference>
<comment type="catalytic activity">
    <reaction evidence="15">
        <text>L-isoleucine + 2-oxoglutarate = (S)-3-methyl-2-oxopentanoate + L-glutamate</text>
        <dbReference type="Rhea" id="RHEA:24801"/>
        <dbReference type="ChEBI" id="CHEBI:16810"/>
        <dbReference type="ChEBI" id="CHEBI:29985"/>
        <dbReference type="ChEBI" id="CHEBI:35146"/>
        <dbReference type="ChEBI" id="CHEBI:58045"/>
        <dbReference type="EC" id="2.6.1.42"/>
    </reaction>
</comment>
<dbReference type="InterPro" id="IPR043131">
    <property type="entry name" value="BCAT-like_N"/>
</dbReference>
<dbReference type="GO" id="GO:0004084">
    <property type="term" value="F:branched-chain-amino-acid transaminase activity"/>
    <property type="evidence" value="ECO:0007669"/>
    <property type="project" value="UniProtKB-EC"/>
</dbReference>
<dbReference type="FunFam" id="3.30.470.10:FF:000004">
    <property type="entry name" value="Branched-chain-amino-acid aminotransferase"/>
    <property type="match status" value="1"/>
</dbReference>
<evidence type="ECO:0000256" key="12">
    <source>
        <dbReference type="ARBA" id="ARBA00022898"/>
    </source>
</evidence>
<dbReference type="PIRSF" id="PIRSF006468">
    <property type="entry name" value="BCAT1"/>
    <property type="match status" value="1"/>
</dbReference>
<comment type="pathway">
    <text evidence="3">Amino-acid biosynthesis; L-isoleucine biosynthesis; L-isoleucine from 2-oxobutanoate: step 4/4.</text>
</comment>
<dbReference type="NCBIfam" id="NF009897">
    <property type="entry name" value="PRK13357.1"/>
    <property type="match status" value="1"/>
</dbReference>
<dbReference type="EC" id="2.6.1.42" evidence="7"/>
<dbReference type="OrthoDB" id="9804984at2"/>
<comment type="similarity">
    <text evidence="6">Belongs to the class-IV pyridoxal-phosphate-dependent aminotransferase family.</text>
</comment>
<evidence type="ECO:0000256" key="16">
    <source>
        <dbReference type="ARBA" id="ARBA00049229"/>
    </source>
</evidence>
<evidence type="ECO:0000256" key="5">
    <source>
        <dbReference type="ARBA" id="ARBA00005072"/>
    </source>
</evidence>
<keyword evidence="12" id="KW-0663">Pyridoxal phosphate</keyword>
<evidence type="ECO:0000313" key="19">
    <source>
        <dbReference type="Proteomes" id="UP000032046"/>
    </source>
</evidence>
<dbReference type="RefSeq" id="WP_022316288.1">
    <property type="nucleotide sequence ID" value="NZ_JALFDM010000111.1"/>
</dbReference>
<keyword evidence="10" id="KW-0028">Amino-acid biosynthesis</keyword>
<dbReference type="Proteomes" id="UP000032046">
    <property type="component" value="Unassembled WGS sequence"/>
</dbReference>
<gene>
    <name evidence="18" type="ORF">ST44_11205</name>
</gene>
<accession>A0A0D0IXS0</accession>
<evidence type="ECO:0000256" key="14">
    <source>
        <dbReference type="ARBA" id="ARBA00048212"/>
    </source>
</evidence>
<dbReference type="EMBL" id="JXQK01000080">
    <property type="protein sequence ID" value="KIP60555.1"/>
    <property type="molecule type" value="Genomic_DNA"/>
</dbReference>
<proteinExistence type="inferred from homology"/>
<dbReference type="CDD" id="cd01557">
    <property type="entry name" value="BCAT_beta_family"/>
    <property type="match status" value="1"/>
</dbReference>
<dbReference type="Pfam" id="PF01063">
    <property type="entry name" value="Aminotran_4"/>
    <property type="match status" value="1"/>
</dbReference>
<protein>
    <recommendedName>
        <fullName evidence="8">Branched-chain-amino-acid aminotransferase</fullName>
        <ecNumber evidence="7">2.6.1.42</ecNumber>
    </recommendedName>
</protein>
<comment type="pathway">
    <text evidence="4">Amino-acid biosynthesis; L-valine biosynthesis; L-valine from pyruvate: step 4/4.</text>
</comment>
<dbReference type="UniPathway" id="UPA00049">
    <property type="reaction ID" value="UER00062"/>
</dbReference>
<name>A0A0D0IXS0_9BACT</name>
<dbReference type="GO" id="GO:0009099">
    <property type="term" value="P:L-valine biosynthetic process"/>
    <property type="evidence" value="ECO:0007669"/>
    <property type="project" value="UniProtKB-UniPathway"/>
</dbReference>
<comment type="caution">
    <text evidence="18">The sequence shown here is derived from an EMBL/GenBank/DDBJ whole genome shotgun (WGS) entry which is preliminary data.</text>
</comment>
<dbReference type="GO" id="GO:0009097">
    <property type="term" value="P:isoleucine biosynthetic process"/>
    <property type="evidence" value="ECO:0007669"/>
    <property type="project" value="UniProtKB-UniPathway"/>
</dbReference>